<keyword evidence="2" id="KW-1185">Reference proteome</keyword>
<evidence type="ECO:0000313" key="1">
    <source>
        <dbReference type="EMBL" id="GAA4950860.1"/>
    </source>
</evidence>
<accession>A0ABP9GRQ7</accession>
<dbReference type="EMBL" id="BAABHS010000003">
    <property type="protein sequence ID" value="GAA4950860.1"/>
    <property type="molecule type" value="Genomic_DNA"/>
</dbReference>
<reference evidence="2" key="1">
    <citation type="journal article" date="2019" name="Int. J. Syst. Evol. Microbiol.">
        <title>The Global Catalogue of Microorganisms (GCM) 10K type strain sequencing project: providing services to taxonomists for standard genome sequencing and annotation.</title>
        <authorList>
            <consortium name="The Broad Institute Genomics Platform"/>
            <consortium name="The Broad Institute Genome Sequencing Center for Infectious Disease"/>
            <person name="Wu L."/>
            <person name="Ma J."/>
        </authorList>
    </citation>
    <scope>NUCLEOTIDE SEQUENCE [LARGE SCALE GENOMIC DNA]</scope>
    <source>
        <strain evidence="2">JCM 17986</strain>
    </source>
</reference>
<sequence>MGASSWWYVTRYQEDFGQALRVLQDEVLASGDFVDPAEWGMPVLRSPVDLFENEIYWEFLGTCGTHSVLDVNRVIDAEAAPELGAVLPVSVAEVLERYGTDQPTRDDLVGPDEQLPMMDTMPKWSGACMVLYADGVPDEIAFWGVSGD</sequence>
<gene>
    <name evidence="1" type="ORF">GCM10023205_09530</name>
</gene>
<evidence type="ECO:0000313" key="2">
    <source>
        <dbReference type="Proteomes" id="UP001500466"/>
    </source>
</evidence>
<name>A0ABP9GRQ7_9ACTN</name>
<dbReference type="RefSeq" id="WP_345673982.1">
    <property type="nucleotide sequence ID" value="NZ_BAABHS010000003.1"/>
</dbReference>
<protein>
    <submittedName>
        <fullName evidence="1">Uncharacterized protein</fullName>
    </submittedName>
</protein>
<organism evidence="1 2">
    <name type="scientific">Yinghuangia aomiensis</name>
    <dbReference type="NCBI Taxonomy" id="676205"/>
    <lineage>
        <taxon>Bacteria</taxon>
        <taxon>Bacillati</taxon>
        <taxon>Actinomycetota</taxon>
        <taxon>Actinomycetes</taxon>
        <taxon>Kitasatosporales</taxon>
        <taxon>Streptomycetaceae</taxon>
        <taxon>Yinghuangia</taxon>
    </lineage>
</organism>
<dbReference type="Proteomes" id="UP001500466">
    <property type="component" value="Unassembled WGS sequence"/>
</dbReference>
<comment type="caution">
    <text evidence="1">The sequence shown here is derived from an EMBL/GenBank/DDBJ whole genome shotgun (WGS) entry which is preliminary data.</text>
</comment>
<proteinExistence type="predicted"/>